<dbReference type="PROSITE" id="PS50968">
    <property type="entry name" value="BIOTINYL_LIPOYL"/>
    <property type="match status" value="1"/>
</dbReference>
<accession>A0A066RQH1</accession>
<proteinExistence type="inferred from homology"/>
<dbReference type="EC" id="2.3.1.-" evidence="7"/>
<comment type="cofactor">
    <cofactor evidence="1 7">
        <name>(R)-lipoate</name>
        <dbReference type="ChEBI" id="CHEBI:83088"/>
    </cofactor>
</comment>
<dbReference type="SUPFAM" id="SSF52777">
    <property type="entry name" value="CoA-dependent acyltransferases"/>
    <property type="match status" value="1"/>
</dbReference>
<comment type="caution">
    <text evidence="10">The sequence shown here is derived from an EMBL/GenBank/DDBJ whole genome shotgun (WGS) entry which is preliminary data.</text>
</comment>
<comment type="similarity">
    <text evidence="2 7">Belongs to the 2-oxoacid dehydrogenase family.</text>
</comment>
<dbReference type="InterPro" id="IPR050743">
    <property type="entry name" value="2-oxoacid_DH_E2_comp"/>
</dbReference>
<dbReference type="CDD" id="cd06849">
    <property type="entry name" value="lipoyl_domain"/>
    <property type="match status" value="1"/>
</dbReference>
<dbReference type="InterPro" id="IPR011053">
    <property type="entry name" value="Single_hybrid_motif"/>
</dbReference>
<dbReference type="GO" id="GO:0005737">
    <property type="term" value="C:cytoplasm"/>
    <property type="evidence" value="ECO:0007669"/>
    <property type="project" value="TreeGrafter"/>
</dbReference>
<dbReference type="SUPFAM" id="SSF51230">
    <property type="entry name" value="Single hybrid motif"/>
    <property type="match status" value="1"/>
</dbReference>
<feature type="domain" description="Peripheral subunit-binding (PSBD)" evidence="9">
    <location>
        <begin position="133"/>
        <end position="170"/>
    </location>
</feature>
<dbReference type="EMBL" id="JMIB01000040">
    <property type="protein sequence ID" value="KDM89942.1"/>
    <property type="molecule type" value="Genomic_DNA"/>
</dbReference>
<evidence type="ECO:0000256" key="7">
    <source>
        <dbReference type="RuleBase" id="RU003423"/>
    </source>
</evidence>
<evidence type="ECO:0000256" key="3">
    <source>
        <dbReference type="ARBA" id="ARBA00011484"/>
    </source>
</evidence>
<evidence type="ECO:0000256" key="6">
    <source>
        <dbReference type="ARBA" id="ARBA00023315"/>
    </source>
</evidence>
<evidence type="ECO:0000313" key="11">
    <source>
        <dbReference type="Proteomes" id="UP000027192"/>
    </source>
</evidence>
<evidence type="ECO:0000256" key="4">
    <source>
        <dbReference type="ARBA" id="ARBA00022679"/>
    </source>
</evidence>
<comment type="subunit">
    <text evidence="3">Forms a 24-polypeptide structural core with octahedral symmetry.</text>
</comment>
<feature type="domain" description="Lipoyl-binding" evidence="8">
    <location>
        <begin position="1"/>
        <end position="76"/>
    </location>
</feature>
<evidence type="ECO:0000313" key="10">
    <source>
        <dbReference type="EMBL" id="KDM89942.1"/>
    </source>
</evidence>
<dbReference type="SUPFAM" id="SSF47005">
    <property type="entry name" value="Peripheral subunit-binding domain of 2-oxo acid dehydrogenase complex"/>
    <property type="match status" value="1"/>
</dbReference>
<organism evidence="10 11">
    <name type="scientific">Photobacterium galatheae</name>
    <dbReference type="NCBI Taxonomy" id="1654360"/>
    <lineage>
        <taxon>Bacteria</taxon>
        <taxon>Pseudomonadati</taxon>
        <taxon>Pseudomonadota</taxon>
        <taxon>Gammaproteobacteria</taxon>
        <taxon>Vibrionales</taxon>
        <taxon>Vibrionaceae</taxon>
        <taxon>Photobacterium</taxon>
    </lineage>
</organism>
<dbReference type="Pfam" id="PF00364">
    <property type="entry name" value="Biotin_lipoyl"/>
    <property type="match status" value="1"/>
</dbReference>
<dbReference type="OrthoDB" id="9805770at2"/>
<dbReference type="InterPro" id="IPR003016">
    <property type="entry name" value="2-oxoA_DH_lipoyl-BS"/>
</dbReference>
<dbReference type="AlphaFoldDB" id="A0A066RQH1"/>
<keyword evidence="5 7" id="KW-0450">Lipoyl</keyword>
<name>A0A066RQH1_9GAMM</name>
<dbReference type="InterPro" id="IPR001078">
    <property type="entry name" value="2-oxoacid_DH_actylTfrase"/>
</dbReference>
<dbReference type="PROSITE" id="PS51826">
    <property type="entry name" value="PSBD"/>
    <property type="match status" value="1"/>
</dbReference>
<dbReference type="Gene3D" id="4.10.320.10">
    <property type="entry name" value="E3-binding domain"/>
    <property type="match status" value="1"/>
</dbReference>
<gene>
    <name evidence="10" type="ORF">EA58_20005</name>
</gene>
<evidence type="ECO:0000256" key="2">
    <source>
        <dbReference type="ARBA" id="ARBA00007317"/>
    </source>
</evidence>
<dbReference type="Gene3D" id="3.30.559.10">
    <property type="entry name" value="Chloramphenicol acetyltransferase-like domain"/>
    <property type="match status" value="1"/>
</dbReference>
<dbReference type="PANTHER" id="PTHR43178:SF12">
    <property type="entry name" value="DIHYDROLIPOAMIDE ACETYLTRANSFERASE COMPONENT OF PYRUVATE DEHYDROGENASE COMPLEX"/>
    <property type="match status" value="1"/>
</dbReference>
<evidence type="ECO:0000256" key="1">
    <source>
        <dbReference type="ARBA" id="ARBA00001938"/>
    </source>
</evidence>
<dbReference type="InterPro" id="IPR004167">
    <property type="entry name" value="PSBD"/>
</dbReference>
<dbReference type="Gene3D" id="2.40.50.100">
    <property type="match status" value="1"/>
</dbReference>
<dbReference type="Pfam" id="PF02817">
    <property type="entry name" value="E3_binding"/>
    <property type="match status" value="1"/>
</dbReference>
<keyword evidence="6 7" id="KW-0012">Acyltransferase</keyword>
<keyword evidence="11" id="KW-1185">Reference proteome</keyword>
<dbReference type="GO" id="GO:0016407">
    <property type="term" value="F:acetyltransferase activity"/>
    <property type="evidence" value="ECO:0007669"/>
    <property type="project" value="TreeGrafter"/>
</dbReference>
<keyword evidence="4 7" id="KW-0808">Transferase</keyword>
<dbReference type="PANTHER" id="PTHR43178">
    <property type="entry name" value="DIHYDROLIPOAMIDE ACETYLTRANSFERASE COMPONENT OF PYRUVATE DEHYDROGENASE COMPLEX"/>
    <property type="match status" value="1"/>
</dbReference>
<evidence type="ECO:0000259" key="8">
    <source>
        <dbReference type="PROSITE" id="PS50968"/>
    </source>
</evidence>
<evidence type="ECO:0000259" key="9">
    <source>
        <dbReference type="PROSITE" id="PS51826"/>
    </source>
</evidence>
<protein>
    <recommendedName>
        <fullName evidence="7">Dihydrolipoamide acetyltransferase component of pyruvate dehydrogenase complex</fullName>
        <ecNumber evidence="7">2.3.1.-</ecNumber>
    </recommendedName>
</protein>
<dbReference type="InterPro" id="IPR023213">
    <property type="entry name" value="CAT-like_dom_sf"/>
</dbReference>
<sequence>MKSFSLPDLGEGLAESEIIEWHVKVGDVVEVDQVVLTVETAKATVEVPAPYSGTIVSRHGNEGDVISIGSLLMEIDETNSADTENQEKQVAAKSKQRADAATVVGSVSHQSHSVNVDEFWVGSQVKPSAEHISALPSARALAQKLGVNLQKITGSGADGIIIDADVYHACDQQLPGTEVLKGARRTMVGSMTESHQQIAAVTITEEALLDKWPKGEDITARLIQAVVSACEQEPAMNAWFDAETMTRCVHHKVNIGIAVDSPHGLYVPVLKDAGTLNPKAIRQWINETAESIRARKVGREEFQHATITLSNFGAIAGIYATPVVTPPQVAIVGAGRLIEKLILVNHKPVSVRAMPLSVTFDHRACTGGEAARFVKAIVEHLSKPHG</sequence>
<dbReference type="Proteomes" id="UP000027192">
    <property type="component" value="Unassembled WGS sequence"/>
</dbReference>
<dbReference type="STRING" id="1654360.EA58_20005"/>
<dbReference type="Pfam" id="PF00198">
    <property type="entry name" value="2-oxoacid_dh"/>
    <property type="match status" value="1"/>
</dbReference>
<dbReference type="GO" id="GO:0031405">
    <property type="term" value="F:lipoic acid binding"/>
    <property type="evidence" value="ECO:0007669"/>
    <property type="project" value="TreeGrafter"/>
</dbReference>
<dbReference type="InterPro" id="IPR036625">
    <property type="entry name" value="E3-bd_dom_sf"/>
</dbReference>
<dbReference type="PROSITE" id="PS00189">
    <property type="entry name" value="LIPOYL"/>
    <property type="match status" value="1"/>
</dbReference>
<dbReference type="InterPro" id="IPR000089">
    <property type="entry name" value="Biotin_lipoyl"/>
</dbReference>
<reference evidence="10 11" key="1">
    <citation type="submission" date="2014-04" db="EMBL/GenBank/DDBJ databases">
        <title>Draft genome sequence of Photobacterium halotolerans S2753: a solonamide, ngercheumicin and holomycin producer.</title>
        <authorList>
            <person name="Machado H.R."/>
            <person name="Gram L."/>
        </authorList>
    </citation>
    <scope>NUCLEOTIDE SEQUENCE [LARGE SCALE GENOMIC DNA]</scope>
    <source>
        <strain evidence="10 11">S2753</strain>
    </source>
</reference>
<evidence type="ECO:0000256" key="5">
    <source>
        <dbReference type="ARBA" id="ARBA00022823"/>
    </source>
</evidence>
<dbReference type="RefSeq" id="WP_036756643.1">
    <property type="nucleotide sequence ID" value="NZ_JAGSGC010000007.1"/>
</dbReference>